<keyword evidence="5 6" id="KW-0472">Membrane</keyword>
<name>A0A022KYW6_9MICO</name>
<protein>
    <recommendedName>
        <fullName evidence="7">ABC3 transporter permease C-terminal domain-containing protein</fullName>
    </recommendedName>
</protein>
<sequence>MGGLRPILRLALRDAVLHRGRTALMLATIALPIAVALIALSGVTPQVTSRDRALASIPDGTQAVISATTVGGPIRQLPEAIPPMPRLTDATPATPEAIAAALPKGTALHEWWNSPPLIATTALDIAPGQQRPAETGVVVGELDAAALTTMSLREADAETLDLLLPSLTEGTAPQATEDVVLTVAAARTAGVGIGDEIQVIAPPDTGWRSTDGRVAAVVENAVRGYRVSGIVEGEDVQAWALPAWIAPAIGADQAGVDRHFLATGPTPITWAQVQELNRHGVGTISRGPLEDYPPADQLYPVPIDPQRALLSAMMLGATVMGMAALLIVLVTPTLTVGAERMRRALGLVVAIGARPRDAGAVFLLQGAVLGMIGSLLGLLVALAALPLLRHLAAEVSFTGMGPVPWWGAVGLLFAGTALAVLASVPPARRVATADPVDALADRRPTVSDAPWRSRLITGIGVLLVTGGGVLALLASIAPASIALLVLLVGLLVLGLGTVIVVPTLIHLVGRVLGAAPGATMTRAAARDATRHLGRTAPAVIAVLACTASVALLTTVVGSRQSSELAAATSMITPGRAMIGMQTPISEEVDRAIIGSVLAELEADGLIRAHAPVYSMRDPGTWLEAAPAPGRACGTDEGPSFRSATEPGAPLECVPWDDAYHPGLSFPTWLGNQVTVLEPVAMRATGIPGAERAAQVLADGGVIVSDATRVGEDGLVDLRMIDGDDMAGTGRPLGARAGMFLRGFEPTVALSPQTAEELGLDVRYVGEIVEPTHPLDGVASADFSDAALEITTVVWPATRPEPGVLGFVSYGRLPAQGAVVLVLLTALAIAATVLSVTLGRRETEADLATMQAVGASRGQVRRYGMTQALIVLAAGIPAGLAVGALVAVAMVGAMRRSDMFGPMPAVASLPVALGAGLLALTALTLISTLVLARPPRDLATRRRE</sequence>
<dbReference type="EMBL" id="AORC01000007">
    <property type="protein sequence ID" value="EYT49760.1"/>
    <property type="molecule type" value="Genomic_DNA"/>
</dbReference>
<dbReference type="PANTHER" id="PTHR30287">
    <property type="entry name" value="MEMBRANE COMPONENT OF PREDICTED ABC SUPERFAMILY METABOLITE UPTAKE TRANSPORTER"/>
    <property type="match status" value="1"/>
</dbReference>
<feature type="domain" description="ABC3 transporter permease C-terminal" evidence="7">
    <location>
        <begin position="322"/>
        <end position="435"/>
    </location>
</feature>
<evidence type="ECO:0000256" key="2">
    <source>
        <dbReference type="ARBA" id="ARBA00022475"/>
    </source>
</evidence>
<evidence type="ECO:0000256" key="1">
    <source>
        <dbReference type="ARBA" id="ARBA00004651"/>
    </source>
</evidence>
<feature type="transmembrane region" description="Helical" evidence="6">
    <location>
        <begin position="868"/>
        <end position="890"/>
    </location>
</feature>
<keyword evidence="4 6" id="KW-1133">Transmembrane helix</keyword>
<feature type="transmembrane region" description="Helical" evidence="6">
    <location>
        <begin position="483"/>
        <end position="505"/>
    </location>
</feature>
<feature type="transmembrane region" description="Helical" evidence="6">
    <location>
        <begin position="358"/>
        <end position="385"/>
    </location>
</feature>
<dbReference type="OrthoDB" id="4847440at2"/>
<feature type="transmembrane region" description="Helical" evidence="6">
    <location>
        <begin position="910"/>
        <end position="931"/>
    </location>
</feature>
<comment type="caution">
    <text evidence="8">The sequence shown here is derived from an EMBL/GenBank/DDBJ whole genome shotgun (WGS) entry which is preliminary data.</text>
</comment>
<accession>A0A022KYW6</accession>
<dbReference type="InterPro" id="IPR003838">
    <property type="entry name" value="ABC3_permease_C"/>
</dbReference>
<comment type="subcellular location">
    <subcellularLocation>
        <location evidence="1">Cell membrane</location>
        <topology evidence="1">Multi-pass membrane protein</topology>
    </subcellularLocation>
</comment>
<evidence type="ECO:0000313" key="9">
    <source>
        <dbReference type="Proteomes" id="UP000019754"/>
    </source>
</evidence>
<keyword evidence="9" id="KW-1185">Reference proteome</keyword>
<dbReference type="InterPro" id="IPR038766">
    <property type="entry name" value="Membrane_comp_ABC_pdt"/>
</dbReference>
<evidence type="ECO:0000256" key="4">
    <source>
        <dbReference type="ARBA" id="ARBA00022989"/>
    </source>
</evidence>
<evidence type="ECO:0000256" key="3">
    <source>
        <dbReference type="ARBA" id="ARBA00022692"/>
    </source>
</evidence>
<feature type="transmembrane region" description="Helical" evidence="6">
    <location>
        <begin position="405"/>
        <end position="424"/>
    </location>
</feature>
<feature type="transmembrane region" description="Helical" evidence="6">
    <location>
        <begin position="21"/>
        <end position="43"/>
    </location>
</feature>
<evidence type="ECO:0000256" key="5">
    <source>
        <dbReference type="ARBA" id="ARBA00023136"/>
    </source>
</evidence>
<dbReference type="AlphaFoldDB" id="A0A022KYW6"/>
<evidence type="ECO:0000313" key="8">
    <source>
        <dbReference type="EMBL" id="EYT49760.1"/>
    </source>
</evidence>
<organism evidence="8 9">
    <name type="scientific">Brachybacterium muris UCD-AY4</name>
    <dbReference type="NCBI Taxonomy" id="1249481"/>
    <lineage>
        <taxon>Bacteria</taxon>
        <taxon>Bacillati</taxon>
        <taxon>Actinomycetota</taxon>
        <taxon>Actinomycetes</taxon>
        <taxon>Micrococcales</taxon>
        <taxon>Dermabacteraceae</taxon>
        <taxon>Brachybacterium</taxon>
    </lineage>
</organism>
<evidence type="ECO:0000256" key="6">
    <source>
        <dbReference type="SAM" id="Phobius"/>
    </source>
</evidence>
<dbReference type="STRING" id="1249481.D641_0106775"/>
<feature type="transmembrane region" description="Helical" evidence="6">
    <location>
        <begin position="308"/>
        <end position="337"/>
    </location>
</feature>
<keyword evidence="2" id="KW-1003">Cell membrane</keyword>
<reference evidence="8 9" key="1">
    <citation type="journal article" date="2013" name="Genome Announc.">
        <title>Draft genome sequence of an Actinobacterium, Brachybacterium muris strain UCD-AY4.</title>
        <authorList>
            <person name="Lo J.R."/>
            <person name="Lang J.M."/>
            <person name="Darling A.E."/>
            <person name="Eisen J.A."/>
            <person name="Coil D.A."/>
        </authorList>
    </citation>
    <scope>NUCLEOTIDE SEQUENCE [LARGE SCALE GENOMIC DNA]</scope>
    <source>
        <strain evidence="8 9">UCD-AY4</strain>
    </source>
</reference>
<dbReference type="Pfam" id="PF02687">
    <property type="entry name" value="FtsX"/>
    <property type="match status" value="2"/>
</dbReference>
<dbReference type="PANTHER" id="PTHR30287:SF2">
    <property type="entry name" value="BLL1001 PROTEIN"/>
    <property type="match status" value="1"/>
</dbReference>
<dbReference type="RefSeq" id="WP_017824890.1">
    <property type="nucleotide sequence ID" value="NZ_KB403093.1"/>
</dbReference>
<feature type="transmembrane region" description="Helical" evidence="6">
    <location>
        <begin position="817"/>
        <end position="837"/>
    </location>
</feature>
<dbReference type="GO" id="GO:0005886">
    <property type="term" value="C:plasma membrane"/>
    <property type="evidence" value="ECO:0007669"/>
    <property type="project" value="UniProtKB-SubCell"/>
</dbReference>
<dbReference type="Proteomes" id="UP000019754">
    <property type="component" value="Unassembled WGS sequence"/>
</dbReference>
<feature type="transmembrane region" description="Helical" evidence="6">
    <location>
        <begin position="536"/>
        <end position="556"/>
    </location>
</feature>
<keyword evidence="3 6" id="KW-0812">Transmembrane</keyword>
<gene>
    <name evidence="8" type="ORF">D641_0106775</name>
</gene>
<proteinExistence type="predicted"/>
<evidence type="ECO:0000259" key="7">
    <source>
        <dbReference type="Pfam" id="PF02687"/>
    </source>
</evidence>
<feature type="transmembrane region" description="Helical" evidence="6">
    <location>
        <begin position="455"/>
        <end position="477"/>
    </location>
</feature>
<dbReference type="HOGENOM" id="CLU_013247_0_0_11"/>
<feature type="domain" description="ABC3 transporter permease C-terminal" evidence="7">
    <location>
        <begin position="818"/>
        <end position="931"/>
    </location>
</feature>